<dbReference type="RefSeq" id="WP_167037100.1">
    <property type="nucleotide sequence ID" value="NZ_BAAANA010000001.1"/>
</dbReference>
<keyword evidence="1" id="KW-1277">Toxin-antitoxin system</keyword>
<reference evidence="2 3" key="1">
    <citation type="submission" date="2020-05" db="EMBL/GenBank/DDBJ databases">
        <title>MicrobeNet Type strains.</title>
        <authorList>
            <person name="Nicholson A.C."/>
        </authorList>
    </citation>
    <scope>NUCLEOTIDE SEQUENCE [LARGE SCALE GENOMIC DNA]</scope>
    <source>
        <strain evidence="2 3">JCM 14282</strain>
    </source>
</reference>
<evidence type="ECO:0000313" key="2">
    <source>
        <dbReference type="EMBL" id="NNH05079.1"/>
    </source>
</evidence>
<dbReference type="Pfam" id="PF05016">
    <property type="entry name" value="ParE_toxin"/>
    <property type="match status" value="1"/>
</dbReference>
<keyword evidence="3" id="KW-1185">Reference proteome</keyword>
<proteinExistence type="predicted"/>
<organism evidence="2 3">
    <name type="scientific">Microbacterium ulmi</name>
    <dbReference type="NCBI Taxonomy" id="179095"/>
    <lineage>
        <taxon>Bacteria</taxon>
        <taxon>Bacillati</taxon>
        <taxon>Actinomycetota</taxon>
        <taxon>Actinomycetes</taxon>
        <taxon>Micrococcales</taxon>
        <taxon>Microbacteriaceae</taxon>
        <taxon>Microbacterium</taxon>
    </lineage>
</organism>
<gene>
    <name evidence="2" type="ORF">HLA99_14620</name>
</gene>
<protein>
    <submittedName>
        <fullName evidence="2">Type II toxin-antitoxin system RelE/ParE family toxin</fullName>
    </submittedName>
</protein>
<accession>A0A7Y2M3H5</accession>
<dbReference type="InterPro" id="IPR007712">
    <property type="entry name" value="RelE/ParE_toxin"/>
</dbReference>
<evidence type="ECO:0000256" key="1">
    <source>
        <dbReference type="ARBA" id="ARBA00022649"/>
    </source>
</evidence>
<dbReference type="Proteomes" id="UP000543598">
    <property type="component" value="Unassembled WGS sequence"/>
</dbReference>
<dbReference type="AlphaFoldDB" id="A0A7Y2M3H5"/>
<name>A0A7Y2M3H5_9MICO</name>
<dbReference type="EMBL" id="JABEMB010000031">
    <property type="protein sequence ID" value="NNH05079.1"/>
    <property type="molecule type" value="Genomic_DNA"/>
</dbReference>
<sequence>MTRPYEVTPHARADIVGILITSYDKFGWRIRDGYEELIATAIDAIVEDPSQAGVQERPDLGRGICAWHLRLSRDSVPEDVRRIITPRHIVFFREAGDDVQILRVLHEAMNLIEQRYL</sequence>
<dbReference type="InterPro" id="IPR035093">
    <property type="entry name" value="RelE/ParE_toxin_dom_sf"/>
</dbReference>
<dbReference type="Gene3D" id="3.30.2310.20">
    <property type="entry name" value="RelE-like"/>
    <property type="match status" value="1"/>
</dbReference>
<comment type="caution">
    <text evidence="2">The sequence shown here is derived from an EMBL/GenBank/DDBJ whole genome shotgun (WGS) entry which is preliminary data.</text>
</comment>
<evidence type="ECO:0000313" key="3">
    <source>
        <dbReference type="Proteomes" id="UP000543598"/>
    </source>
</evidence>